<dbReference type="GO" id="GO:0044782">
    <property type="term" value="P:cilium organization"/>
    <property type="evidence" value="ECO:0007669"/>
    <property type="project" value="TreeGrafter"/>
</dbReference>
<sequence length="166" mass="17516">SRLQATTPAASLRELVTRSLHMHIDSDDGRVLVAISRALLTKCENPRSVSEQATHALYQLTGALRNLASEPRAASEFVASGVLGELLAALLHHTDRDVLTNVARCLSVLSLQECCCSWLCSSSVSARALLRALAACAARAPLAVQTSAGLMAPMRMFLSSGSCIAA</sequence>
<organism evidence="1 2">
    <name type="scientific">Operophtera brumata</name>
    <name type="common">Winter moth</name>
    <name type="synonym">Phalaena brumata</name>
    <dbReference type="NCBI Taxonomy" id="104452"/>
    <lineage>
        <taxon>Eukaryota</taxon>
        <taxon>Metazoa</taxon>
        <taxon>Ecdysozoa</taxon>
        <taxon>Arthropoda</taxon>
        <taxon>Hexapoda</taxon>
        <taxon>Insecta</taxon>
        <taxon>Pterygota</taxon>
        <taxon>Neoptera</taxon>
        <taxon>Endopterygota</taxon>
        <taxon>Lepidoptera</taxon>
        <taxon>Glossata</taxon>
        <taxon>Ditrysia</taxon>
        <taxon>Geometroidea</taxon>
        <taxon>Geometridae</taxon>
        <taxon>Larentiinae</taxon>
        <taxon>Operophtera</taxon>
    </lineage>
</organism>
<dbReference type="EMBL" id="JTDY01005260">
    <property type="protein sequence ID" value="KOB67185.1"/>
    <property type="molecule type" value="Genomic_DNA"/>
</dbReference>
<protein>
    <submittedName>
        <fullName evidence="1">Armadillo repeat-containing protein 2</fullName>
    </submittedName>
</protein>
<name>A0A0L7KVP6_OPEBR</name>
<dbReference type="Gene3D" id="1.25.10.10">
    <property type="entry name" value="Leucine-rich Repeat Variant"/>
    <property type="match status" value="1"/>
</dbReference>
<feature type="non-terminal residue" evidence="1">
    <location>
        <position position="1"/>
    </location>
</feature>
<dbReference type="InterPro" id="IPR011989">
    <property type="entry name" value="ARM-like"/>
</dbReference>
<dbReference type="PANTHER" id="PTHR21356:SF1">
    <property type="entry name" value="ARMADILLO REPEAT-CONTAINING PROTEIN 2"/>
    <property type="match status" value="1"/>
</dbReference>
<evidence type="ECO:0000313" key="2">
    <source>
        <dbReference type="Proteomes" id="UP000037510"/>
    </source>
</evidence>
<keyword evidence="2" id="KW-1185">Reference proteome</keyword>
<dbReference type="InterPro" id="IPR038905">
    <property type="entry name" value="ARMC2"/>
</dbReference>
<dbReference type="PANTHER" id="PTHR21356">
    <property type="entry name" value="ARMADILLO REPEAT CONTAINING 2"/>
    <property type="match status" value="1"/>
</dbReference>
<dbReference type="Proteomes" id="UP000037510">
    <property type="component" value="Unassembled WGS sequence"/>
</dbReference>
<dbReference type="STRING" id="104452.A0A0L7KVP6"/>
<proteinExistence type="predicted"/>
<dbReference type="AlphaFoldDB" id="A0A0L7KVP6"/>
<accession>A0A0L7KVP6</accession>
<gene>
    <name evidence="1" type="ORF">OBRU01_20175</name>
</gene>
<comment type="caution">
    <text evidence="1">The sequence shown here is derived from an EMBL/GenBank/DDBJ whole genome shotgun (WGS) entry which is preliminary data.</text>
</comment>
<dbReference type="InterPro" id="IPR016024">
    <property type="entry name" value="ARM-type_fold"/>
</dbReference>
<dbReference type="SUPFAM" id="SSF48371">
    <property type="entry name" value="ARM repeat"/>
    <property type="match status" value="1"/>
</dbReference>
<evidence type="ECO:0000313" key="1">
    <source>
        <dbReference type="EMBL" id="KOB67185.1"/>
    </source>
</evidence>
<reference evidence="1 2" key="1">
    <citation type="journal article" date="2015" name="Genome Biol. Evol.">
        <title>The genome of winter moth (Operophtera brumata) provides a genomic perspective on sexual dimorphism and phenology.</title>
        <authorList>
            <person name="Derks M.F."/>
            <person name="Smit S."/>
            <person name="Salis L."/>
            <person name="Schijlen E."/>
            <person name="Bossers A."/>
            <person name="Mateman C."/>
            <person name="Pijl A.S."/>
            <person name="de Ridder D."/>
            <person name="Groenen M.A."/>
            <person name="Visser M.E."/>
            <person name="Megens H.J."/>
        </authorList>
    </citation>
    <scope>NUCLEOTIDE SEQUENCE [LARGE SCALE GENOMIC DNA]</scope>
    <source>
        <strain evidence="1">WM2013NL</strain>
        <tissue evidence="1">Head and thorax</tissue>
    </source>
</reference>